<organism evidence="6 7">
    <name type="scientific">Salinarimonas ramus</name>
    <dbReference type="NCBI Taxonomy" id="690164"/>
    <lineage>
        <taxon>Bacteria</taxon>
        <taxon>Pseudomonadati</taxon>
        <taxon>Pseudomonadota</taxon>
        <taxon>Alphaproteobacteria</taxon>
        <taxon>Hyphomicrobiales</taxon>
        <taxon>Salinarimonadaceae</taxon>
        <taxon>Salinarimonas</taxon>
    </lineage>
</organism>
<dbReference type="GO" id="GO:0003677">
    <property type="term" value="F:DNA binding"/>
    <property type="evidence" value="ECO:0007669"/>
    <property type="project" value="UniProtKB-KW"/>
</dbReference>
<dbReference type="EMBL" id="BMMF01000008">
    <property type="protein sequence ID" value="GGK40891.1"/>
    <property type="molecule type" value="Genomic_DNA"/>
</dbReference>
<dbReference type="InterPro" id="IPR001387">
    <property type="entry name" value="Cro/C1-type_HTH"/>
</dbReference>
<dbReference type="Proteomes" id="UP000600449">
    <property type="component" value="Unassembled WGS sequence"/>
</dbReference>
<keyword evidence="7" id="KW-1185">Reference proteome</keyword>
<evidence type="ECO:0000313" key="7">
    <source>
        <dbReference type="Proteomes" id="UP000600449"/>
    </source>
</evidence>
<dbReference type="Pfam" id="PF01381">
    <property type="entry name" value="HTH_3"/>
    <property type="match status" value="1"/>
</dbReference>
<dbReference type="PROSITE" id="PS50943">
    <property type="entry name" value="HTH_CROC1"/>
    <property type="match status" value="1"/>
</dbReference>
<name>A0A917V5K1_9HYPH</name>
<dbReference type="InterPro" id="IPR036286">
    <property type="entry name" value="LexA/Signal_pep-like_sf"/>
</dbReference>
<protein>
    <recommendedName>
        <fullName evidence="5">HTH cro/C1-type domain-containing protein</fullName>
    </recommendedName>
</protein>
<gene>
    <name evidence="6" type="ORF">GCM10011322_30020</name>
</gene>
<accession>A0A917V5K1</accession>
<keyword evidence="3" id="KW-0804">Transcription</keyword>
<evidence type="ECO:0000313" key="6">
    <source>
        <dbReference type="EMBL" id="GGK40891.1"/>
    </source>
</evidence>
<keyword evidence="1" id="KW-0805">Transcription regulation</keyword>
<dbReference type="InterPro" id="IPR010982">
    <property type="entry name" value="Lambda_DNA-bd_dom_sf"/>
</dbReference>
<sequence>MTHPDDDDAVPGGARGGSHRGGLQEEQAFFEGDGADAAPTGFKQEIAERVRRAMGGRSQSAFARAIGVSQSTVSEVVRGEREPRPSMLVRIAEVTGLSAAWLLTGEAQDAGSEGAILVPHVDTGGEEPARPGVPFSAATLRELGIRPGRARVLAVRGEAADPVHAGGIAVIDLDATSVEGYGGLYAVEWPGGALVKRLERSFDGDLLIHGDGPGRGEATRLDAARSDRLVVLGRVRMIQRMV</sequence>
<comment type="caution">
    <text evidence="6">The sequence shown here is derived from an EMBL/GenBank/DDBJ whole genome shotgun (WGS) entry which is preliminary data.</text>
</comment>
<dbReference type="SMART" id="SM00530">
    <property type="entry name" value="HTH_XRE"/>
    <property type="match status" value="1"/>
</dbReference>
<dbReference type="SUPFAM" id="SSF51306">
    <property type="entry name" value="LexA/Signal peptidase"/>
    <property type="match status" value="1"/>
</dbReference>
<dbReference type="RefSeq" id="WP_188914033.1">
    <property type="nucleotide sequence ID" value="NZ_BMMF01000008.1"/>
</dbReference>
<dbReference type="AlphaFoldDB" id="A0A917V5K1"/>
<dbReference type="PANTHER" id="PTHR40661">
    <property type="match status" value="1"/>
</dbReference>
<feature type="region of interest" description="Disordered" evidence="4">
    <location>
        <begin position="1"/>
        <end position="22"/>
    </location>
</feature>
<feature type="domain" description="HTH cro/C1-type" evidence="5">
    <location>
        <begin position="56"/>
        <end position="102"/>
    </location>
</feature>
<evidence type="ECO:0000256" key="2">
    <source>
        <dbReference type="ARBA" id="ARBA00023125"/>
    </source>
</evidence>
<proteinExistence type="predicted"/>
<reference evidence="6 7" key="1">
    <citation type="journal article" date="2014" name="Int. J. Syst. Evol. Microbiol.">
        <title>Complete genome sequence of Corynebacterium casei LMG S-19264T (=DSM 44701T), isolated from a smear-ripened cheese.</title>
        <authorList>
            <consortium name="US DOE Joint Genome Institute (JGI-PGF)"/>
            <person name="Walter F."/>
            <person name="Albersmeier A."/>
            <person name="Kalinowski J."/>
            <person name="Ruckert C."/>
        </authorList>
    </citation>
    <scope>NUCLEOTIDE SEQUENCE [LARGE SCALE GENOMIC DNA]</scope>
    <source>
        <strain evidence="6 7">CGMCC 1.9161</strain>
    </source>
</reference>
<evidence type="ECO:0000259" key="5">
    <source>
        <dbReference type="PROSITE" id="PS50943"/>
    </source>
</evidence>
<evidence type="ECO:0000256" key="3">
    <source>
        <dbReference type="ARBA" id="ARBA00023163"/>
    </source>
</evidence>
<dbReference type="CDD" id="cd00093">
    <property type="entry name" value="HTH_XRE"/>
    <property type="match status" value="1"/>
</dbReference>
<dbReference type="Gene3D" id="1.10.260.40">
    <property type="entry name" value="lambda repressor-like DNA-binding domains"/>
    <property type="match status" value="1"/>
</dbReference>
<dbReference type="SUPFAM" id="SSF47413">
    <property type="entry name" value="lambda repressor-like DNA-binding domains"/>
    <property type="match status" value="1"/>
</dbReference>
<keyword evidence="2" id="KW-0238">DNA-binding</keyword>
<evidence type="ECO:0000256" key="1">
    <source>
        <dbReference type="ARBA" id="ARBA00023015"/>
    </source>
</evidence>
<evidence type="ECO:0000256" key="4">
    <source>
        <dbReference type="SAM" id="MobiDB-lite"/>
    </source>
</evidence>
<dbReference type="PANTHER" id="PTHR40661:SF3">
    <property type="entry name" value="FELS-1 PROPHAGE TRANSCRIPTIONAL REGULATOR"/>
    <property type="match status" value="1"/>
</dbReference>